<organism evidence="2 3">
    <name type="scientific">Stichopus japonicus</name>
    <name type="common">Sea cucumber</name>
    <dbReference type="NCBI Taxonomy" id="307972"/>
    <lineage>
        <taxon>Eukaryota</taxon>
        <taxon>Metazoa</taxon>
        <taxon>Echinodermata</taxon>
        <taxon>Eleutherozoa</taxon>
        <taxon>Echinozoa</taxon>
        <taxon>Holothuroidea</taxon>
        <taxon>Aspidochirotacea</taxon>
        <taxon>Aspidochirotida</taxon>
        <taxon>Stichopodidae</taxon>
        <taxon>Apostichopus</taxon>
    </lineage>
</organism>
<dbReference type="Proteomes" id="UP000230750">
    <property type="component" value="Unassembled WGS sequence"/>
</dbReference>
<gene>
    <name evidence="2" type="ORF">BSL78_15150</name>
</gene>
<sequence>MRSRKLFLQLVVYHSAYTPVEDMNSITVKQEPSDEDILFKNGWIKEEKGERGYCQSDIRNESGDDNRQGQYEDFVMKQEIDNQDEDVMEDYDLADVNIKLELQDDNVKVIGNGNSHSHKRRPCPAEDIQRDIKTTISVIDDILSQLETFEGNLKSPSGNTALGAFSISEEDEDGDSLDKLTEPRRVSSKRKKTLG</sequence>
<comment type="caution">
    <text evidence="2">The sequence shown here is derived from an EMBL/GenBank/DDBJ whole genome shotgun (WGS) entry which is preliminary data.</text>
</comment>
<proteinExistence type="predicted"/>
<feature type="compositionally biased region" description="Basic and acidic residues" evidence="1">
    <location>
        <begin position="176"/>
        <end position="185"/>
    </location>
</feature>
<evidence type="ECO:0000256" key="1">
    <source>
        <dbReference type="SAM" id="MobiDB-lite"/>
    </source>
</evidence>
<dbReference type="EMBL" id="MRZV01000546">
    <property type="protein sequence ID" value="PIK48002.1"/>
    <property type="molecule type" value="Genomic_DNA"/>
</dbReference>
<accession>A0A2G8KJ25</accession>
<protein>
    <submittedName>
        <fullName evidence="2">Uncharacterized protein</fullName>
    </submittedName>
</protein>
<evidence type="ECO:0000313" key="2">
    <source>
        <dbReference type="EMBL" id="PIK48002.1"/>
    </source>
</evidence>
<dbReference type="AlphaFoldDB" id="A0A2G8KJ25"/>
<keyword evidence="3" id="KW-1185">Reference proteome</keyword>
<evidence type="ECO:0000313" key="3">
    <source>
        <dbReference type="Proteomes" id="UP000230750"/>
    </source>
</evidence>
<feature type="compositionally biased region" description="Basic residues" evidence="1">
    <location>
        <begin position="186"/>
        <end position="195"/>
    </location>
</feature>
<feature type="region of interest" description="Disordered" evidence="1">
    <location>
        <begin position="154"/>
        <end position="195"/>
    </location>
</feature>
<name>A0A2G8KJ25_STIJA</name>
<reference evidence="2 3" key="1">
    <citation type="journal article" date="2017" name="PLoS Biol.">
        <title>The sea cucumber genome provides insights into morphological evolution and visceral regeneration.</title>
        <authorList>
            <person name="Zhang X."/>
            <person name="Sun L."/>
            <person name="Yuan J."/>
            <person name="Sun Y."/>
            <person name="Gao Y."/>
            <person name="Zhang L."/>
            <person name="Li S."/>
            <person name="Dai H."/>
            <person name="Hamel J.F."/>
            <person name="Liu C."/>
            <person name="Yu Y."/>
            <person name="Liu S."/>
            <person name="Lin W."/>
            <person name="Guo K."/>
            <person name="Jin S."/>
            <person name="Xu P."/>
            <person name="Storey K.B."/>
            <person name="Huan P."/>
            <person name="Zhang T."/>
            <person name="Zhou Y."/>
            <person name="Zhang J."/>
            <person name="Lin C."/>
            <person name="Li X."/>
            <person name="Xing L."/>
            <person name="Huo D."/>
            <person name="Sun M."/>
            <person name="Wang L."/>
            <person name="Mercier A."/>
            <person name="Li F."/>
            <person name="Yang H."/>
            <person name="Xiang J."/>
        </authorList>
    </citation>
    <scope>NUCLEOTIDE SEQUENCE [LARGE SCALE GENOMIC DNA]</scope>
    <source>
        <strain evidence="2">Shaxun</strain>
        <tissue evidence="2">Muscle</tissue>
    </source>
</reference>